<dbReference type="RefSeq" id="WP_309853332.1">
    <property type="nucleotide sequence ID" value="NZ_JAVDQJ010000004.1"/>
</dbReference>
<organism evidence="1 2">
    <name type="scientific">Deinococcus soli</name>
    <name type="common">ex Cha et al. 2016</name>
    <dbReference type="NCBI Taxonomy" id="1309411"/>
    <lineage>
        <taxon>Bacteria</taxon>
        <taxon>Thermotogati</taxon>
        <taxon>Deinococcota</taxon>
        <taxon>Deinococci</taxon>
        <taxon>Deinococcales</taxon>
        <taxon>Deinococcaceae</taxon>
        <taxon>Deinococcus</taxon>
    </lineage>
</organism>
<gene>
    <name evidence="1" type="ORF">J2Y00_002359</name>
</gene>
<accession>A0AAE3XE08</accession>
<evidence type="ECO:0000313" key="2">
    <source>
        <dbReference type="Proteomes" id="UP001185331"/>
    </source>
</evidence>
<reference evidence="1" key="1">
    <citation type="submission" date="2023-07" db="EMBL/GenBank/DDBJ databases">
        <title>Sorghum-associated microbial communities from plants grown in Nebraska, USA.</title>
        <authorList>
            <person name="Schachtman D."/>
        </authorList>
    </citation>
    <scope>NUCLEOTIDE SEQUENCE</scope>
    <source>
        <strain evidence="1">BE330</strain>
    </source>
</reference>
<proteinExistence type="predicted"/>
<name>A0AAE3XE08_9DEIO</name>
<comment type="caution">
    <text evidence="1">The sequence shown here is derived from an EMBL/GenBank/DDBJ whole genome shotgun (WGS) entry which is preliminary data.</text>
</comment>
<protein>
    <submittedName>
        <fullName evidence="1">Uncharacterized protein</fullName>
    </submittedName>
</protein>
<evidence type="ECO:0000313" key="1">
    <source>
        <dbReference type="EMBL" id="MDR6218762.1"/>
    </source>
</evidence>
<dbReference type="AlphaFoldDB" id="A0AAE3XE08"/>
<sequence>MTSETRMFAPNSEGIYAEIADRPALLAPDRVLDILARNMPSILGVQLLAVRPDLGQGICADLLGCSQAGEPVLVMLEGEGDERVFERSVSVMNQAARLGGGFQTLPGVPAELARRLTLPSETQLIYLAPRFTAARVDALRSPFWLSTLLHYDCRAGGELTLTPVEGNAAHLPRLVRTAPAQVPLLSPRPAAEAQGGARVGDVLTLPSTPHESVRTLMSSPDLRARAAQLTVPPSLGCRPKAHLPANVAQVMQAMLEITHKLHPDLTARLMGSHYAATNRDKVGKRHPDGRTVSFLHRGDAVMARWHDPALTDTDDKAVPNLTLLPKTTYSSVAGYGRSLYSVDITKGEDVLTADLELFERLMKRYLVG</sequence>
<dbReference type="EMBL" id="JAVDQK010000005">
    <property type="protein sequence ID" value="MDR6218762.1"/>
    <property type="molecule type" value="Genomic_DNA"/>
</dbReference>
<dbReference type="Proteomes" id="UP001185331">
    <property type="component" value="Unassembled WGS sequence"/>
</dbReference>